<evidence type="ECO:0000313" key="3">
    <source>
        <dbReference type="EMBL" id="ERH15631.1"/>
    </source>
</evidence>
<keyword evidence="2" id="KW-0812">Transmembrane</keyword>
<organism evidence="3 4">
    <name type="scientific">Actinomyces johnsonii F0510</name>
    <dbReference type="NCBI Taxonomy" id="1227262"/>
    <lineage>
        <taxon>Bacteria</taxon>
        <taxon>Bacillati</taxon>
        <taxon>Actinomycetota</taxon>
        <taxon>Actinomycetes</taxon>
        <taxon>Actinomycetales</taxon>
        <taxon>Actinomycetaceae</taxon>
        <taxon>Actinomyces</taxon>
    </lineage>
</organism>
<accession>U1PZ04</accession>
<keyword evidence="2" id="KW-0472">Membrane</keyword>
<feature type="region of interest" description="Disordered" evidence="1">
    <location>
        <begin position="66"/>
        <end position="92"/>
    </location>
</feature>
<protein>
    <submittedName>
        <fullName evidence="3">Uncharacterized protein</fullName>
    </submittedName>
</protein>
<evidence type="ECO:0000256" key="1">
    <source>
        <dbReference type="SAM" id="MobiDB-lite"/>
    </source>
</evidence>
<dbReference type="HOGENOM" id="CLU_545904_0_0_11"/>
<gene>
    <name evidence="3" type="ORF">HMPREF1549_03125</name>
</gene>
<dbReference type="PATRIC" id="fig|1227262.3.peg.2534"/>
<dbReference type="EMBL" id="AWSD01000383">
    <property type="protein sequence ID" value="ERH15631.1"/>
    <property type="molecule type" value="Genomic_DNA"/>
</dbReference>
<evidence type="ECO:0000313" key="4">
    <source>
        <dbReference type="Proteomes" id="UP000016498"/>
    </source>
</evidence>
<dbReference type="OrthoDB" id="3455227at2"/>
<evidence type="ECO:0000256" key="2">
    <source>
        <dbReference type="SAM" id="Phobius"/>
    </source>
</evidence>
<feature type="region of interest" description="Disordered" evidence="1">
    <location>
        <begin position="343"/>
        <end position="375"/>
    </location>
</feature>
<feature type="compositionally biased region" description="Low complexity" evidence="1">
    <location>
        <begin position="355"/>
        <end position="369"/>
    </location>
</feature>
<feature type="transmembrane region" description="Helical" evidence="2">
    <location>
        <begin position="15"/>
        <end position="34"/>
    </location>
</feature>
<sequence>MNQSSYLRKELGQTTVHYAGIGLLVATLIALVLASTTTDIGQRVICTINSAVSQLGGGSSLSCGSTATTPDLQVQPAKTNRDTKEPDSCTTSTEKLSGAGYVKIGFVKFGESFGLVKQEEKYIDPDTGEVKTRYSIVATDGSYLGAEVGVGTKGEVNGSGLGADLSAEAGVSVKTGDTWEFESEAEMNAFIKQFQDYRNHQRRLSSDTTGAYAMYLSLWGKWPEPPRKSDRSSFSFDISGKAKAEGGARAGKDGDGKKSVNLNTGLYAKAEAGQTYTRQDDNRKGHEGEHTDTVTYSGSIGGGANAAFWGLSGTGSYEGGMSTTYDKNGKLTEITFTQKTSGDVTWNTTNGPVKGNGDSTGSGSASSTDKQTHVTTTKLKVTDQNRAIVNEWLSQAYVTDPHSGTTTLTIPPNVLTPDSPVPDDPMQQLLYEQAVSTDSIYNVDGNDISIGGEVAAGLKLGAQMNIGNEDSKIAQQTYLGSTPSSGAGRPRKVVDWCTE</sequence>
<name>U1PZ04_9ACTO</name>
<dbReference type="AlphaFoldDB" id="U1PZ04"/>
<feature type="region of interest" description="Disordered" evidence="1">
    <location>
        <begin position="271"/>
        <end position="297"/>
    </location>
</feature>
<reference evidence="3 4" key="1">
    <citation type="submission" date="2013-06" db="EMBL/GenBank/DDBJ databases">
        <authorList>
            <person name="Weinstock G."/>
            <person name="Sodergren E."/>
            <person name="Lobos E.A."/>
            <person name="Fulton L."/>
            <person name="Fulton R."/>
            <person name="Courtney L."/>
            <person name="Fronick C."/>
            <person name="O'Laughlin M."/>
            <person name="Godfrey J."/>
            <person name="Wilson R.M."/>
            <person name="Miner T."/>
            <person name="Farmer C."/>
            <person name="Delehaunty K."/>
            <person name="Cordes M."/>
            <person name="Minx P."/>
            <person name="Tomlinson C."/>
            <person name="Chen J."/>
            <person name="Wollam A."/>
            <person name="Pepin K.H."/>
            <person name="Bhonagiri V."/>
            <person name="Zhang X."/>
            <person name="Warren W."/>
            <person name="Mitreva M."/>
            <person name="Mardis E.R."/>
            <person name="Wilson R.K."/>
        </authorList>
    </citation>
    <scope>NUCLEOTIDE SEQUENCE [LARGE SCALE GENOMIC DNA]</scope>
    <source>
        <strain evidence="3 4">F0510</strain>
    </source>
</reference>
<feature type="compositionally biased region" description="Polar residues" evidence="1">
    <location>
        <begin position="66"/>
        <end position="78"/>
    </location>
</feature>
<dbReference type="RefSeq" id="WP_021607717.1">
    <property type="nucleotide sequence ID" value="NZ_KE951821.1"/>
</dbReference>
<comment type="caution">
    <text evidence="3">The sequence shown here is derived from an EMBL/GenBank/DDBJ whole genome shotgun (WGS) entry which is preliminary data.</text>
</comment>
<keyword evidence="2" id="KW-1133">Transmembrane helix</keyword>
<dbReference type="Proteomes" id="UP000016498">
    <property type="component" value="Unassembled WGS sequence"/>
</dbReference>
<feature type="compositionally biased region" description="Basic and acidic residues" evidence="1">
    <location>
        <begin position="278"/>
        <end position="292"/>
    </location>
</feature>
<proteinExistence type="predicted"/>